<dbReference type="InterPro" id="IPR052606">
    <property type="entry name" value="DnaJ_domain_protein"/>
</dbReference>
<comment type="caution">
    <text evidence="10">The sequence shown here is derived from an EMBL/GenBank/DDBJ whole genome shotgun (WGS) entry which is preliminary data.</text>
</comment>
<reference evidence="10 11" key="1">
    <citation type="submission" date="2024-11" db="EMBL/GenBank/DDBJ databases">
        <title>Adaptive evolution of stress response genes in parasites aligns with host niche diversity.</title>
        <authorList>
            <person name="Hahn C."/>
            <person name="Resl P."/>
        </authorList>
    </citation>
    <scope>NUCLEOTIDE SEQUENCE [LARGE SCALE GENOMIC DNA]</scope>
    <source>
        <strain evidence="10">EGGRZ-B1_66</strain>
        <tissue evidence="10">Body</tissue>
    </source>
</reference>
<dbReference type="Gene3D" id="1.10.10.60">
    <property type="entry name" value="Homeodomain-like"/>
    <property type="match status" value="2"/>
</dbReference>
<dbReference type="EMBL" id="JBJKFK010000136">
    <property type="protein sequence ID" value="KAL3319443.1"/>
    <property type="molecule type" value="Genomic_DNA"/>
</dbReference>
<dbReference type="PANTHER" id="PTHR44653">
    <property type="entry name" value="DNAJ HOMOLOG SUBFAMILY C MEMBER 1"/>
    <property type="match status" value="1"/>
</dbReference>
<gene>
    <name evidence="10" type="primary">RPL5_1</name>
    <name evidence="10" type="ORF">Ciccas_001896</name>
</gene>
<organism evidence="10 11">
    <name type="scientific">Cichlidogyrus casuarinus</name>
    <dbReference type="NCBI Taxonomy" id="1844966"/>
    <lineage>
        <taxon>Eukaryota</taxon>
        <taxon>Metazoa</taxon>
        <taxon>Spiralia</taxon>
        <taxon>Lophotrochozoa</taxon>
        <taxon>Platyhelminthes</taxon>
        <taxon>Monogenea</taxon>
        <taxon>Monopisthocotylea</taxon>
        <taxon>Dactylogyridea</taxon>
        <taxon>Ancyrocephalidae</taxon>
        <taxon>Cichlidogyrus</taxon>
    </lineage>
</organism>
<dbReference type="CDD" id="cd00167">
    <property type="entry name" value="SANT"/>
    <property type="match status" value="1"/>
</dbReference>
<feature type="transmembrane region" description="Helical" evidence="7">
    <location>
        <begin position="135"/>
        <end position="156"/>
    </location>
</feature>
<feature type="region of interest" description="Disordered" evidence="6">
    <location>
        <begin position="391"/>
        <end position="410"/>
    </location>
</feature>
<evidence type="ECO:0000256" key="7">
    <source>
        <dbReference type="SAM" id="Phobius"/>
    </source>
</evidence>
<keyword evidence="3 7" id="KW-1133">Transmembrane helix</keyword>
<dbReference type="CDD" id="cd06257">
    <property type="entry name" value="DnaJ"/>
    <property type="match status" value="1"/>
</dbReference>
<dbReference type="SMART" id="SM00717">
    <property type="entry name" value="SANT"/>
    <property type="match status" value="2"/>
</dbReference>
<feature type="signal peptide" evidence="8">
    <location>
        <begin position="1"/>
        <end position="27"/>
    </location>
</feature>
<dbReference type="InterPro" id="IPR001005">
    <property type="entry name" value="SANT/Myb"/>
</dbReference>
<keyword evidence="11" id="KW-1185">Reference proteome</keyword>
<protein>
    <submittedName>
        <fullName evidence="10">60S ribosomal protein L5</fullName>
    </submittedName>
</protein>
<dbReference type="PRINTS" id="PR00625">
    <property type="entry name" value="JDOMAIN"/>
</dbReference>
<dbReference type="Pfam" id="PF00226">
    <property type="entry name" value="DnaJ"/>
    <property type="match status" value="1"/>
</dbReference>
<accession>A0ABD2QIS2</accession>
<dbReference type="GO" id="GO:0012505">
    <property type="term" value="C:endomembrane system"/>
    <property type="evidence" value="ECO:0007669"/>
    <property type="project" value="UniProtKB-SubCell"/>
</dbReference>
<keyword evidence="10" id="KW-0687">Ribonucleoprotein</keyword>
<keyword evidence="10" id="KW-0689">Ribosomal protein</keyword>
<dbReference type="GO" id="GO:0005840">
    <property type="term" value="C:ribosome"/>
    <property type="evidence" value="ECO:0007669"/>
    <property type="project" value="UniProtKB-KW"/>
</dbReference>
<dbReference type="InterPro" id="IPR036869">
    <property type="entry name" value="J_dom_sf"/>
</dbReference>
<evidence type="ECO:0000259" key="9">
    <source>
        <dbReference type="PROSITE" id="PS50076"/>
    </source>
</evidence>
<dbReference type="PROSITE" id="PS50076">
    <property type="entry name" value="DNAJ_2"/>
    <property type="match status" value="1"/>
</dbReference>
<proteinExistence type="predicted"/>
<evidence type="ECO:0000313" key="10">
    <source>
        <dbReference type="EMBL" id="KAL3319443.1"/>
    </source>
</evidence>
<evidence type="ECO:0000256" key="2">
    <source>
        <dbReference type="ARBA" id="ARBA00022729"/>
    </source>
</evidence>
<dbReference type="SUPFAM" id="SSF46689">
    <property type="entry name" value="Homeodomain-like"/>
    <property type="match status" value="2"/>
</dbReference>
<feature type="chain" id="PRO_5044777050" evidence="8">
    <location>
        <begin position="28"/>
        <end position="507"/>
    </location>
</feature>
<dbReference type="Proteomes" id="UP001626550">
    <property type="component" value="Unassembled WGS sequence"/>
</dbReference>
<sequence>MSTMTSNACLILWLSCFCGVLFTSVYAFETEEMQMFDLVEDVKISFYEFIGVPQDASASEIKKAYRKLSLSLHPDKNPDNPEVASKFRQLTSIYGILKDENMREKYNNVLEYGLPDWRQPAFYYRQLRKMSGFEMGTFSLLIAICIHYACIWGIAYETRWTKKEQLAQAYKRQKASGKKREEIDNQIKKDLDEHFALPGIWDILPFAVCRWIKSLFLLAPLAFNEIMALFRKQREETQKKQNTKKLIERQKNLEKKSKPKTAEKTRPVNLSDDTLLDLHDNLMDLDSCNADTKNKPEDDDEEEKDWLDDEVKLLVNCINRFPGGTINRWSKIAKKVGRSEREVLVKAKELQNLAQKLTKRHEFKQKHTSEPGDTSTFTGAFEIHDESANWQVDDGNQDQYEEKTEGEEEVEDGFVKLGVEDTHMSRKKQKSNKKELSNVGPAENDSWNQAQQKMLEAAIKSIPKGTPERWDRIAECVTGKTKEEVMARTKQLTQSYKKTDETLFANL</sequence>
<comment type="subcellular location">
    <subcellularLocation>
        <location evidence="5">Endomembrane system</location>
        <topology evidence="5">Single-pass membrane protein</topology>
    </subcellularLocation>
</comment>
<dbReference type="PANTHER" id="PTHR44653:SF2">
    <property type="entry name" value="DNAJ HOMOLOG SUBFAMILY C MEMBER 1"/>
    <property type="match status" value="1"/>
</dbReference>
<feature type="region of interest" description="Disordered" evidence="6">
    <location>
        <begin position="420"/>
        <end position="446"/>
    </location>
</feature>
<evidence type="ECO:0000256" key="5">
    <source>
        <dbReference type="ARBA" id="ARBA00037847"/>
    </source>
</evidence>
<evidence type="ECO:0000256" key="3">
    <source>
        <dbReference type="ARBA" id="ARBA00022989"/>
    </source>
</evidence>
<dbReference type="SUPFAM" id="SSF46565">
    <property type="entry name" value="Chaperone J-domain"/>
    <property type="match status" value="1"/>
</dbReference>
<evidence type="ECO:0000256" key="4">
    <source>
        <dbReference type="ARBA" id="ARBA00023136"/>
    </source>
</evidence>
<feature type="compositionally biased region" description="Basic and acidic residues" evidence="6">
    <location>
        <begin position="240"/>
        <end position="266"/>
    </location>
</feature>
<name>A0ABD2QIS2_9PLAT</name>
<dbReference type="AlphaFoldDB" id="A0ABD2QIS2"/>
<keyword evidence="1 7" id="KW-0812">Transmembrane</keyword>
<keyword evidence="4 7" id="KW-0472">Membrane</keyword>
<evidence type="ECO:0000256" key="6">
    <source>
        <dbReference type="SAM" id="MobiDB-lite"/>
    </source>
</evidence>
<dbReference type="Gene3D" id="1.10.287.110">
    <property type="entry name" value="DnaJ domain"/>
    <property type="match status" value="1"/>
</dbReference>
<feature type="domain" description="J" evidence="9">
    <location>
        <begin position="45"/>
        <end position="110"/>
    </location>
</feature>
<dbReference type="InterPro" id="IPR001623">
    <property type="entry name" value="DnaJ_domain"/>
</dbReference>
<evidence type="ECO:0000256" key="8">
    <source>
        <dbReference type="SAM" id="SignalP"/>
    </source>
</evidence>
<evidence type="ECO:0000256" key="1">
    <source>
        <dbReference type="ARBA" id="ARBA00022692"/>
    </source>
</evidence>
<evidence type="ECO:0000313" key="11">
    <source>
        <dbReference type="Proteomes" id="UP001626550"/>
    </source>
</evidence>
<dbReference type="SMART" id="SM00271">
    <property type="entry name" value="DnaJ"/>
    <property type="match status" value="1"/>
</dbReference>
<dbReference type="InterPro" id="IPR009057">
    <property type="entry name" value="Homeodomain-like_sf"/>
</dbReference>
<dbReference type="Pfam" id="PF23082">
    <property type="entry name" value="Myb_DNA-binding_2"/>
    <property type="match status" value="2"/>
</dbReference>
<keyword evidence="2 8" id="KW-0732">Signal</keyword>
<feature type="region of interest" description="Disordered" evidence="6">
    <location>
        <begin position="240"/>
        <end position="270"/>
    </location>
</feature>